<dbReference type="InterPro" id="IPR013325">
    <property type="entry name" value="RNA_pol_sigma_r2"/>
</dbReference>
<evidence type="ECO:0000259" key="2">
    <source>
        <dbReference type="Pfam" id="PF04542"/>
    </source>
</evidence>
<name>A0A3B7N7V3_9BACT</name>
<reference evidence="4 5" key="1">
    <citation type="submission" date="2018-09" db="EMBL/GenBank/DDBJ databases">
        <title>Genome sequencing of strain 6GH32-13.</title>
        <authorList>
            <person name="Weon H.-Y."/>
            <person name="Heo J."/>
            <person name="Kwon S.-W."/>
        </authorList>
    </citation>
    <scope>NUCLEOTIDE SEQUENCE [LARGE SCALE GENOMIC DNA]</scope>
    <source>
        <strain evidence="4 5">5GH32-13</strain>
    </source>
</reference>
<feature type="domain" description="RNA polymerase sigma-70 region 2" evidence="2">
    <location>
        <begin position="2"/>
        <end position="65"/>
    </location>
</feature>
<evidence type="ECO:0000256" key="1">
    <source>
        <dbReference type="ARBA" id="ARBA00011344"/>
    </source>
</evidence>
<dbReference type="RefSeq" id="WP_119053834.1">
    <property type="nucleotide sequence ID" value="NZ_CP032157.1"/>
</dbReference>
<dbReference type="Pfam" id="PF04542">
    <property type="entry name" value="Sigma70_r2"/>
    <property type="match status" value="1"/>
</dbReference>
<dbReference type="PANTHER" id="PTHR30173">
    <property type="entry name" value="SIGMA 19 FACTOR"/>
    <property type="match status" value="1"/>
</dbReference>
<dbReference type="CDD" id="cd06171">
    <property type="entry name" value="Sigma70_r4"/>
    <property type="match status" value="1"/>
</dbReference>
<proteinExistence type="predicted"/>
<dbReference type="InterPro" id="IPR007627">
    <property type="entry name" value="RNA_pol_sigma70_r2"/>
</dbReference>
<dbReference type="Proteomes" id="UP000263900">
    <property type="component" value="Chromosome"/>
</dbReference>
<dbReference type="Pfam" id="PF08281">
    <property type="entry name" value="Sigma70_r4_2"/>
    <property type="match status" value="1"/>
</dbReference>
<dbReference type="SUPFAM" id="SSF88946">
    <property type="entry name" value="Sigma2 domain of RNA polymerase sigma factors"/>
    <property type="match status" value="1"/>
</dbReference>
<dbReference type="GO" id="GO:0016987">
    <property type="term" value="F:sigma factor activity"/>
    <property type="evidence" value="ECO:0007669"/>
    <property type="project" value="InterPro"/>
</dbReference>
<accession>A0A3B7N7V3</accession>
<dbReference type="Gene3D" id="1.10.1740.10">
    <property type="match status" value="1"/>
</dbReference>
<dbReference type="NCBIfam" id="TIGR02937">
    <property type="entry name" value="sigma70-ECF"/>
    <property type="match status" value="1"/>
</dbReference>
<dbReference type="InterPro" id="IPR013249">
    <property type="entry name" value="RNA_pol_sigma70_r4_t2"/>
</dbReference>
<evidence type="ECO:0000313" key="5">
    <source>
        <dbReference type="Proteomes" id="UP000263900"/>
    </source>
</evidence>
<dbReference type="InterPro" id="IPR032710">
    <property type="entry name" value="NTF2-like_dom_sf"/>
</dbReference>
<evidence type="ECO:0000313" key="4">
    <source>
        <dbReference type="EMBL" id="AXY77961.1"/>
    </source>
</evidence>
<evidence type="ECO:0000259" key="3">
    <source>
        <dbReference type="Pfam" id="PF08281"/>
    </source>
</evidence>
<dbReference type="GO" id="GO:0003677">
    <property type="term" value="F:DNA binding"/>
    <property type="evidence" value="ECO:0007669"/>
    <property type="project" value="InterPro"/>
</dbReference>
<comment type="subunit">
    <text evidence="1">Interacts transiently with the RNA polymerase catalytic core formed by RpoA, RpoB, RpoC and RpoZ (2 alpha, 1 beta, 1 beta' and 1 omega subunit) to form the RNA polymerase holoenzyme that can initiate transcription.</text>
</comment>
<dbReference type="PANTHER" id="PTHR30173:SF36">
    <property type="entry name" value="ECF RNA POLYMERASE SIGMA FACTOR SIGJ"/>
    <property type="match status" value="1"/>
</dbReference>
<dbReference type="InterPro" id="IPR036388">
    <property type="entry name" value="WH-like_DNA-bd_sf"/>
</dbReference>
<protein>
    <submittedName>
        <fullName evidence="4">Sigma-70 family RNA polymerase sigma factor</fullName>
    </submittedName>
</protein>
<dbReference type="GO" id="GO:0006352">
    <property type="term" value="P:DNA-templated transcription initiation"/>
    <property type="evidence" value="ECO:0007669"/>
    <property type="project" value="InterPro"/>
</dbReference>
<dbReference type="AlphaFoldDB" id="A0A3B7N7V3"/>
<dbReference type="Gene3D" id="3.10.450.50">
    <property type="match status" value="1"/>
</dbReference>
<sequence length="279" mass="31603">MKDYQRILFPYAYNILGSSEDAKDAIQDVMVKYMTAPPKEIADEKNYLIRGVINQSINIRKKKQRIAGDPHWLPEPIATEKADTGINRDEIISYSMMVLLEHLNPKERAAFILKEAFDYSHEDIAQALSITVENSRKLLSRAKNKLTVPVKPMDEISLNANAYMENYMAVIKSGDVKSLEKLLAEDVAVSTDGGGKIRIVSPFTQGLHEAAKLMLYVFQTYQQKNTIKPSVVNHQPALLFYDGDTLVNCQIFDLEPVTGKIIRIYSMVDPDKLKNIKLH</sequence>
<gene>
    <name evidence="4" type="ORF">D3H65_29955</name>
</gene>
<dbReference type="KEGG" id="pseg:D3H65_29955"/>
<dbReference type="Gene3D" id="1.10.10.10">
    <property type="entry name" value="Winged helix-like DNA-binding domain superfamily/Winged helix DNA-binding domain"/>
    <property type="match status" value="1"/>
</dbReference>
<keyword evidence="5" id="KW-1185">Reference proteome</keyword>
<dbReference type="InterPro" id="IPR013324">
    <property type="entry name" value="RNA_pol_sigma_r3/r4-like"/>
</dbReference>
<dbReference type="InterPro" id="IPR052704">
    <property type="entry name" value="ECF_Sigma-70_Domain"/>
</dbReference>
<dbReference type="SUPFAM" id="SSF88659">
    <property type="entry name" value="Sigma3 and sigma4 domains of RNA polymerase sigma factors"/>
    <property type="match status" value="1"/>
</dbReference>
<organism evidence="4 5">
    <name type="scientific">Paraflavitalea soli</name>
    <dbReference type="NCBI Taxonomy" id="2315862"/>
    <lineage>
        <taxon>Bacteria</taxon>
        <taxon>Pseudomonadati</taxon>
        <taxon>Bacteroidota</taxon>
        <taxon>Chitinophagia</taxon>
        <taxon>Chitinophagales</taxon>
        <taxon>Chitinophagaceae</taxon>
        <taxon>Paraflavitalea</taxon>
    </lineage>
</organism>
<feature type="domain" description="RNA polymerase sigma factor 70 region 4 type 2" evidence="3">
    <location>
        <begin position="97"/>
        <end position="146"/>
    </location>
</feature>
<dbReference type="InterPro" id="IPR014284">
    <property type="entry name" value="RNA_pol_sigma-70_dom"/>
</dbReference>
<dbReference type="OrthoDB" id="3211555at2"/>
<dbReference type="SUPFAM" id="SSF54427">
    <property type="entry name" value="NTF2-like"/>
    <property type="match status" value="1"/>
</dbReference>
<dbReference type="EMBL" id="CP032157">
    <property type="protein sequence ID" value="AXY77961.1"/>
    <property type="molecule type" value="Genomic_DNA"/>
</dbReference>